<dbReference type="Proteomes" id="UP000326912">
    <property type="component" value="Unassembled WGS sequence"/>
</dbReference>
<protein>
    <submittedName>
        <fullName evidence="2">Uncharacterized protein</fullName>
    </submittedName>
</protein>
<keyword evidence="1" id="KW-0812">Transmembrane</keyword>
<reference evidence="2 3" key="1">
    <citation type="submission" date="2019-10" db="EMBL/GenBank/DDBJ databases">
        <title>Dictyobacter vulcani sp. nov., within the class Ktedonobacteria, isolated from soil of volcanic Mt. Zao.</title>
        <authorList>
            <person name="Zheng Y."/>
            <person name="Wang C.M."/>
            <person name="Sakai Y."/>
            <person name="Abe K."/>
            <person name="Yokota A."/>
            <person name="Yabe S."/>
        </authorList>
    </citation>
    <scope>NUCLEOTIDE SEQUENCE [LARGE SCALE GENOMIC DNA]</scope>
    <source>
        <strain evidence="2 3">W12</strain>
    </source>
</reference>
<comment type="caution">
    <text evidence="2">The sequence shown here is derived from an EMBL/GenBank/DDBJ whole genome shotgun (WGS) entry which is preliminary data.</text>
</comment>
<evidence type="ECO:0000313" key="2">
    <source>
        <dbReference type="EMBL" id="GER86471.1"/>
    </source>
</evidence>
<keyword evidence="1" id="KW-0472">Membrane</keyword>
<evidence type="ECO:0000313" key="3">
    <source>
        <dbReference type="Proteomes" id="UP000326912"/>
    </source>
</evidence>
<name>A0A5J4KJY4_9CHLR</name>
<organism evidence="2 3">
    <name type="scientific">Dictyobacter vulcani</name>
    <dbReference type="NCBI Taxonomy" id="2607529"/>
    <lineage>
        <taxon>Bacteria</taxon>
        <taxon>Bacillati</taxon>
        <taxon>Chloroflexota</taxon>
        <taxon>Ktedonobacteria</taxon>
        <taxon>Ktedonobacterales</taxon>
        <taxon>Dictyobacteraceae</taxon>
        <taxon>Dictyobacter</taxon>
    </lineage>
</organism>
<accession>A0A5J4KJY4</accession>
<sequence>MYMLITYGCTESRTCDGMRHIIVHTFLCICMCTFNGYSEQRARNQKRTCYASVHLGTFTR</sequence>
<feature type="transmembrane region" description="Helical" evidence="1">
    <location>
        <begin position="20"/>
        <end position="37"/>
    </location>
</feature>
<dbReference type="EMBL" id="BKZW01000001">
    <property type="protein sequence ID" value="GER86471.1"/>
    <property type="molecule type" value="Genomic_DNA"/>
</dbReference>
<dbReference type="AlphaFoldDB" id="A0A5J4KJY4"/>
<keyword evidence="3" id="KW-1185">Reference proteome</keyword>
<proteinExistence type="predicted"/>
<evidence type="ECO:0000256" key="1">
    <source>
        <dbReference type="SAM" id="Phobius"/>
    </source>
</evidence>
<keyword evidence="1" id="KW-1133">Transmembrane helix</keyword>
<gene>
    <name evidence="2" type="ORF">KDW_06330</name>
</gene>